<proteinExistence type="predicted"/>
<dbReference type="Gene3D" id="3.30.900.10">
    <property type="entry name" value="HORMA domain"/>
    <property type="match status" value="1"/>
</dbReference>
<dbReference type="SUPFAM" id="SSF56019">
    <property type="entry name" value="The spindle assembly checkpoint protein mad2"/>
    <property type="match status" value="1"/>
</dbReference>
<evidence type="ECO:0000313" key="2">
    <source>
        <dbReference type="Proteomes" id="UP001295684"/>
    </source>
</evidence>
<gene>
    <name evidence="1" type="ORF">ECRASSUSDP1_LOCUS8140</name>
</gene>
<accession>A0AAD1XDQ4</accession>
<dbReference type="AlphaFoldDB" id="A0AAD1XDQ4"/>
<sequence length="99" mass="11351">MSTKEAIVVDIMNFIETWATQIIKAYKIYPEEAFKRAQLPFSTKSRRIFNLQVDEFRIDALSSYLSNFVNGLNYFLTNDLYVLGLICKAGCGHACDRAE</sequence>
<organism evidence="1 2">
    <name type="scientific">Euplotes crassus</name>
    <dbReference type="NCBI Taxonomy" id="5936"/>
    <lineage>
        <taxon>Eukaryota</taxon>
        <taxon>Sar</taxon>
        <taxon>Alveolata</taxon>
        <taxon>Ciliophora</taxon>
        <taxon>Intramacronucleata</taxon>
        <taxon>Spirotrichea</taxon>
        <taxon>Hypotrichia</taxon>
        <taxon>Euplotida</taxon>
        <taxon>Euplotidae</taxon>
        <taxon>Moneuplotes</taxon>
    </lineage>
</organism>
<dbReference type="EMBL" id="CAMPGE010007952">
    <property type="protein sequence ID" value="CAI2366866.1"/>
    <property type="molecule type" value="Genomic_DNA"/>
</dbReference>
<comment type="caution">
    <text evidence="1">The sequence shown here is derived from an EMBL/GenBank/DDBJ whole genome shotgun (WGS) entry which is preliminary data.</text>
</comment>
<keyword evidence="2" id="KW-1185">Reference proteome</keyword>
<reference evidence="1" key="1">
    <citation type="submission" date="2023-07" db="EMBL/GenBank/DDBJ databases">
        <authorList>
            <consortium name="AG Swart"/>
            <person name="Singh M."/>
            <person name="Singh A."/>
            <person name="Seah K."/>
            <person name="Emmerich C."/>
        </authorList>
    </citation>
    <scope>NUCLEOTIDE SEQUENCE</scope>
    <source>
        <strain evidence="1">DP1</strain>
    </source>
</reference>
<dbReference type="InterPro" id="IPR036570">
    <property type="entry name" value="HORMA_dom_sf"/>
</dbReference>
<dbReference type="Proteomes" id="UP001295684">
    <property type="component" value="Unassembled WGS sequence"/>
</dbReference>
<protein>
    <submittedName>
        <fullName evidence="1">Uncharacterized protein</fullName>
    </submittedName>
</protein>
<name>A0AAD1XDQ4_EUPCR</name>
<evidence type="ECO:0000313" key="1">
    <source>
        <dbReference type="EMBL" id="CAI2366866.1"/>
    </source>
</evidence>